<reference evidence="2 3" key="1">
    <citation type="submission" date="2017-02" db="EMBL/GenBank/DDBJ databases">
        <authorList>
            <person name="Peterson S.W."/>
        </authorList>
    </citation>
    <scope>NUCLEOTIDE SEQUENCE [LARGE SCALE GENOMIC DNA]</scope>
    <source>
        <strain evidence="2 3">CECT 9027</strain>
    </source>
</reference>
<keyword evidence="1" id="KW-0472">Membrane</keyword>
<feature type="transmembrane region" description="Helical" evidence="1">
    <location>
        <begin position="66"/>
        <end position="83"/>
    </location>
</feature>
<feature type="transmembrane region" description="Helical" evidence="1">
    <location>
        <begin position="130"/>
        <end position="148"/>
    </location>
</feature>
<dbReference type="AlphaFoldDB" id="A0A1R4B1Z1"/>
<dbReference type="RefSeq" id="WP_077312677.1">
    <property type="nucleotide sequence ID" value="NZ_AP024887.1"/>
</dbReference>
<proteinExistence type="predicted"/>
<name>A0A1R4B1Z1_9VIBR</name>
<dbReference type="EMBL" id="FUFT01000002">
    <property type="protein sequence ID" value="SJL82935.1"/>
    <property type="molecule type" value="Genomic_DNA"/>
</dbReference>
<dbReference type="GO" id="GO:0015661">
    <property type="term" value="F:L-lysine efflux transmembrane transporter activity"/>
    <property type="evidence" value="ECO:0007669"/>
    <property type="project" value="InterPro"/>
</dbReference>
<keyword evidence="1" id="KW-0812">Transmembrane</keyword>
<dbReference type="Proteomes" id="UP000189475">
    <property type="component" value="Unassembled WGS sequence"/>
</dbReference>
<dbReference type="Pfam" id="PF03956">
    <property type="entry name" value="Lys_export"/>
    <property type="match status" value="1"/>
</dbReference>
<accession>A0A1R4B1Z1</accession>
<evidence type="ECO:0000313" key="2">
    <source>
        <dbReference type="EMBL" id="SJL82935.1"/>
    </source>
</evidence>
<protein>
    <recommendedName>
        <fullName evidence="4">Lysine exporter LysO</fullName>
    </recommendedName>
</protein>
<dbReference type="OrthoDB" id="5451742at2"/>
<sequence length="302" mass="32952">MFSGMLLIFSPLIVGYFFSVKNNTWLNLINRATSYLIYVILFLMGLSIAALDNLDSNIFVIGKYSAVFIAFMALCNFAVLPIIDKLLPFEASSNQKRLPLYHMALDSCKLLVVVGSGIIIGILQPYSLTWVTQSSEWILLLLLFFIGIQLRNSGLTLKQIVLNKRGTIIAAVVVVSCWIGGILAALTLNVPILQGLAMSSGFGWYSLSGILMGDAYGPIWGGSSFIIELTRELIALVLIPMLIHRRPCTTIGYAGATAMDFTLPVIQNIGGVRCVPIAIVSGFILSLFVPIFMLLFVSLSTL</sequence>
<dbReference type="PANTHER" id="PTHR35804">
    <property type="entry name" value="LYSINE EXPORTER LYSO"/>
    <property type="match status" value="1"/>
</dbReference>
<feature type="transmembrane region" description="Helical" evidence="1">
    <location>
        <begin position="103"/>
        <end position="123"/>
    </location>
</feature>
<evidence type="ECO:0008006" key="4">
    <source>
        <dbReference type="Google" id="ProtNLM"/>
    </source>
</evidence>
<feature type="transmembrane region" description="Helical" evidence="1">
    <location>
        <begin position="275"/>
        <end position="297"/>
    </location>
</feature>
<dbReference type="PANTHER" id="PTHR35804:SF1">
    <property type="entry name" value="LYSINE EXPORTER LYSO"/>
    <property type="match status" value="1"/>
</dbReference>
<dbReference type="InterPro" id="IPR005642">
    <property type="entry name" value="LysO"/>
</dbReference>
<evidence type="ECO:0000313" key="3">
    <source>
        <dbReference type="Proteomes" id="UP000189475"/>
    </source>
</evidence>
<feature type="transmembrane region" description="Helical" evidence="1">
    <location>
        <begin position="168"/>
        <end position="190"/>
    </location>
</feature>
<dbReference type="STRING" id="1918946.VPAL9027_00877"/>
<feature type="transmembrane region" description="Helical" evidence="1">
    <location>
        <begin position="35"/>
        <end position="54"/>
    </location>
</feature>
<evidence type="ECO:0000256" key="1">
    <source>
        <dbReference type="SAM" id="Phobius"/>
    </source>
</evidence>
<keyword evidence="1" id="KW-1133">Transmembrane helix</keyword>
<dbReference type="GO" id="GO:0005886">
    <property type="term" value="C:plasma membrane"/>
    <property type="evidence" value="ECO:0007669"/>
    <property type="project" value="TreeGrafter"/>
</dbReference>
<keyword evidence="3" id="KW-1185">Reference proteome</keyword>
<gene>
    <name evidence="2" type="ORF">VPAL9027_00877</name>
</gene>
<organism evidence="2 3">
    <name type="scientific">Vibrio palustris</name>
    <dbReference type="NCBI Taxonomy" id="1918946"/>
    <lineage>
        <taxon>Bacteria</taxon>
        <taxon>Pseudomonadati</taxon>
        <taxon>Pseudomonadota</taxon>
        <taxon>Gammaproteobacteria</taxon>
        <taxon>Vibrionales</taxon>
        <taxon>Vibrionaceae</taxon>
        <taxon>Vibrio</taxon>
    </lineage>
</organism>
<feature type="transmembrane region" description="Helical" evidence="1">
    <location>
        <begin position="202"/>
        <end position="219"/>
    </location>
</feature>